<dbReference type="OrthoDB" id="6755972at2759"/>
<feature type="region of interest" description="Disordered" evidence="2">
    <location>
        <begin position="144"/>
        <end position="170"/>
    </location>
</feature>
<dbReference type="AlphaFoldDB" id="A0A553R103"/>
<evidence type="ECO:0000256" key="2">
    <source>
        <dbReference type="SAM" id="MobiDB-lite"/>
    </source>
</evidence>
<keyword evidence="4" id="KW-1185">Reference proteome</keyword>
<organism evidence="3 4">
    <name type="scientific">Danionella cerebrum</name>
    <dbReference type="NCBI Taxonomy" id="2873325"/>
    <lineage>
        <taxon>Eukaryota</taxon>
        <taxon>Metazoa</taxon>
        <taxon>Chordata</taxon>
        <taxon>Craniata</taxon>
        <taxon>Vertebrata</taxon>
        <taxon>Euteleostomi</taxon>
        <taxon>Actinopterygii</taxon>
        <taxon>Neopterygii</taxon>
        <taxon>Teleostei</taxon>
        <taxon>Ostariophysi</taxon>
        <taxon>Cypriniformes</taxon>
        <taxon>Danionidae</taxon>
        <taxon>Danioninae</taxon>
        <taxon>Danionella</taxon>
    </lineage>
</organism>
<gene>
    <name evidence="3" type="ORF">DNTS_021390</name>
</gene>
<sequence length="293" mass="33726">MDNTFPWFKERLKTKYLHNLRQKQQLSGALDSHKWRFLSPGLDDFRDGYPSVHKELFTRCKRGPSPVVFGNPNHESSVKVPLKRLSKDQVCYSKQNPQSQTQRELIEAVEHKLKFHSLACHPHLENEMTIESCEQVLLNSQKEFTTSPVEHQEESTTQGNISPRDTAGESSDLNESVFLELFKSDYEKKPTFPSPTLRTVPNQTPGKHFSSVELRQRHHCMKEAKQLSRPKTAGAKSRVDFIRNVNFEGEELKQTHAIQAFREFTLCKGLRMPRFLGAVFSEGEEMKIGDSKP</sequence>
<evidence type="ECO:0000313" key="4">
    <source>
        <dbReference type="Proteomes" id="UP000316079"/>
    </source>
</evidence>
<dbReference type="Pfam" id="PF14642">
    <property type="entry name" value="FAM47"/>
    <property type="match status" value="1"/>
</dbReference>
<comment type="similarity">
    <text evidence="1">Belongs to the FAM47 family.</text>
</comment>
<dbReference type="GO" id="GO:0045815">
    <property type="term" value="P:transcription initiation-coupled chromatin remodeling"/>
    <property type="evidence" value="ECO:0007669"/>
    <property type="project" value="TreeGrafter"/>
</dbReference>
<evidence type="ECO:0000256" key="1">
    <source>
        <dbReference type="ARBA" id="ARBA00005277"/>
    </source>
</evidence>
<proteinExistence type="inferred from homology"/>
<evidence type="ECO:0000313" key="3">
    <source>
        <dbReference type="EMBL" id="TRY95857.1"/>
    </source>
</evidence>
<dbReference type="Proteomes" id="UP000316079">
    <property type="component" value="Unassembled WGS sequence"/>
</dbReference>
<reference evidence="3 4" key="1">
    <citation type="journal article" date="2019" name="Sci. Data">
        <title>Hybrid genome assembly and annotation of Danionella translucida.</title>
        <authorList>
            <person name="Kadobianskyi M."/>
            <person name="Schulze L."/>
            <person name="Schuelke M."/>
            <person name="Judkewitz B."/>
        </authorList>
    </citation>
    <scope>NUCLEOTIDE SEQUENCE [LARGE SCALE GENOMIC DNA]</scope>
    <source>
        <strain evidence="3 4">Bolton</strain>
    </source>
</reference>
<name>A0A553R103_9TELE</name>
<dbReference type="PANTHER" id="PTHR46449">
    <property type="entry name" value="ZGC:158260"/>
    <property type="match status" value="1"/>
</dbReference>
<comment type="caution">
    <text evidence="3">The sequence shown here is derived from an EMBL/GenBank/DDBJ whole genome shotgun (WGS) entry which is preliminary data.</text>
</comment>
<dbReference type="PANTHER" id="PTHR46449:SF5">
    <property type="entry name" value="FAMILY WITH SEQUENCE SIMILARITY 47 MEMBER E"/>
    <property type="match status" value="1"/>
</dbReference>
<dbReference type="EMBL" id="SRMA01025337">
    <property type="protein sequence ID" value="TRY95857.1"/>
    <property type="molecule type" value="Genomic_DNA"/>
</dbReference>
<dbReference type="InterPro" id="IPR032743">
    <property type="entry name" value="FAM47"/>
</dbReference>
<dbReference type="GO" id="GO:0000785">
    <property type="term" value="C:chromatin"/>
    <property type="evidence" value="ECO:0007669"/>
    <property type="project" value="TreeGrafter"/>
</dbReference>
<accession>A0A553R103</accession>
<protein>
    <submittedName>
        <fullName evidence="3">Uncharacterized protein</fullName>
    </submittedName>
</protein>